<dbReference type="Gene3D" id="1.10.443.10">
    <property type="entry name" value="Intergrase catalytic core"/>
    <property type="match status" value="1"/>
</dbReference>
<dbReference type="EMBL" id="AMRL01000063">
    <property type="protein sequence ID" value="EKE67173.1"/>
    <property type="molecule type" value="Genomic_DNA"/>
</dbReference>
<dbReference type="Proteomes" id="UP000006746">
    <property type="component" value="Unassembled WGS sequence"/>
</dbReference>
<dbReference type="AlphaFoldDB" id="K2IWE8"/>
<sequence>APLPRYVNAKPLKGGTIAYYWNLPTWARKAGCTLISEALGSDLAPAITRANELNRALDEWRKGGTSGPLPGSVDHLIAQYQRHTAYLSKAPRTRAGYDAGLALIADYRLPKSGRRFGEVPAASVEPRHADRLYQDLQWTADKRRRLATANAAMRVARRCWNIGRRLGLVSANPFTAMGLEATGGDTTPATRAQLASFIAAADRMGYPSMGTAALLAFELCQRVTDVIGTLAWTGFDGRAIRCRQQKTGQLVRIPLIDAEGELFPGLIARLEATPRRGSLIVMRDQPDRRTKTYQPYKLDWFDHLFRQIADAAGLPASFTARTLRHGGLTEMGDGGAEDQELQAISGHTERNTLSIYTRTTERQAMNAARKRRALRLEREDIETMAAAGQDAAEGAE</sequence>
<evidence type="ECO:0000256" key="2">
    <source>
        <dbReference type="ARBA" id="ARBA00023172"/>
    </source>
</evidence>
<accession>K2IWE8</accession>
<comment type="caution">
    <text evidence="4">The sequence shown here is derived from an EMBL/GenBank/DDBJ whole genome shotgun (WGS) entry which is preliminary data.</text>
</comment>
<feature type="domain" description="Tyr recombinase" evidence="3">
    <location>
        <begin position="184"/>
        <end position="369"/>
    </location>
</feature>
<dbReference type="GO" id="GO:0003677">
    <property type="term" value="F:DNA binding"/>
    <property type="evidence" value="ECO:0007669"/>
    <property type="project" value="UniProtKB-KW"/>
</dbReference>
<dbReference type="eggNOG" id="COG0582">
    <property type="taxonomic scope" value="Bacteria"/>
</dbReference>
<protein>
    <recommendedName>
        <fullName evidence="3">Tyr recombinase domain-containing protein</fullName>
    </recommendedName>
</protein>
<dbReference type="RefSeq" id="WP_008946364.1">
    <property type="nucleotide sequence ID" value="NZ_AMRL01000063.1"/>
</dbReference>
<organism evidence="4 5">
    <name type="scientific">Oceanibaculum indicum P24</name>
    <dbReference type="NCBI Taxonomy" id="1207063"/>
    <lineage>
        <taxon>Bacteria</taxon>
        <taxon>Pseudomonadati</taxon>
        <taxon>Pseudomonadota</taxon>
        <taxon>Alphaproteobacteria</taxon>
        <taxon>Rhodospirillales</taxon>
        <taxon>Oceanibaculaceae</taxon>
        <taxon>Oceanibaculum</taxon>
    </lineage>
</organism>
<dbReference type="SUPFAM" id="SSF56349">
    <property type="entry name" value="DNA breaking-rejoining enzymes"/>
    <property type="match status" value="1"/>
</dbReference>
<dbReference type="GO" id="GO:0006310">
    <property type="term" value="P:DNA recombination"/>
    <property type="evidence" value="ECO:0007669"/>
    <property type="project" value="UniProtKB-KW"/>
</dbReference>
<proteinExistence type="predicted"/>
<keyword evidence="1" id="KW-0238">DNA-binding</keyword>
<gene>
    <name evidence="4" type="ORF">P24_18844</name>
</gene>
<dbReference type="GO" id="GO:0015074">
    <property type="term" value="P:DNA integration"/>
    <property type="evidence" value="ECO:0007669"/>
    <property type="project" value="InterPro"/>
</dbReference>
<evidence type="ECO:0000313" key="4">
    <source>
        <dbReference type="EMBL" id="EKE67173.1"/>
    </source>
</evidence>
<evidence type="ECO:0000313" key="5">
    <source>
        <dbReference type="Proteomes" id="UP000006746"/>
    </source>
</evidence>
<dbReference type="PROSITE" id="PS51898">
    <property type="entry name" value="TYR_RECOMBINASE"/>
    <property type="match status" value="1"/>
</dbReference>
<evidence type="ECO:0000259" key="3">
    <source>
        <dbReference type="PROSITE" id="PS51898"/>
    </source>
</evidence>
<dbReference type="STRING" id="1207063.P24_18844"/>
<dbReference type="Pfam" id="PF00589">
    <property type="entry name" value="Phage_integrase"/>
    <property type="match status" value="1"/>
</dbReference>
<evidence type="ECO:0000256" key="1">
    <source>
        <dbReference type="ARBA" id="ARBA00023125"/>
    </source>
</evidence>
<keyword evidence="5" id="KW-1185">Reference proteome</keyword>
<dbReference type="InterPro" id="IPR002104">
    <property type="entry name" value="Integrase_catalytic"/>
</dbReference>
<dbReference type="Gene3D" id="1.10.150.130">
    <property type="match status" value="1"/>
</dbReference>
<name>K2IWE8_9PROT</name>
<dbReference type="InterPro" id="IPR013762">
    <property type="entry name" value="Integrase-like_cat_sf"/>
</dbReference>
<dbReference type="InterPro" id="IPR010998">
    <property type="entry name" value="Integrase_recombinase_N"/>
</dbReference>
<dbReference type="InterPro" id="IPR011010">
    <property type="entry name" value="DNA_brk_join_enz"/>
</dbReference>
<keyword evidence="2" id="KW-0233">DNA recombination</keyword>
<reference evidence="4 5" key="1">
    <citation type="journal article" date="2012" name="J. Bacteriol.">
        <title>Genome Sequence of Oceanibaculum indicum Type Strain P24.</title>
        <authorList>
            <person name="Lai Q."/>
            <person name="Shao Z."/>
        </authorList>
    </citation>
    <scope>NUCLEOTIDE SEQUENCE [LARGE SCALE GENOMIC DNA]</scope>
    <source>
        <strain evidence="4 5">P24</strain>
    </source>
</reference>
<feature type="non-terminal residue" evidence="4">
    <location>
        <position position="1"/>
    </location>
</feature>